<feature type="signal peptide" evidence="2">
    <location>
        <begin position="1"/>
        <end position="22"/>
    </location>
</feature>
<feature type="transmembrane region" description="Helical" evidence="1">
    <location>
        <begin position="240"/>
        <end position="263"/>
    </location>
</feature>
<keyword evidence="1" id="KW-0812">Transmembrane</keyword>
<protein>
    <submittedName>
        <fullName evidence="4">Uncharacterized protein</fullName>
    </submittedName>
</protein>
<evidence type="ECO:0000313" key="4">
    <source>
        <dbReference type="WBParaSite" id="GPLIN_000194500"/>
    </source>
</evidence>
<dbReference type="AlphaFoldDB" id="A0A183BMW0"/>
<keyword evidence="1" id="KW-1133">Transmembrane helix</keyword>
<proteinExistence type="predicted"/>
<evidence type="ECO:0000256" key="1">
    <source>
        <dbReference type="SAM" id="Phobius"/>
    </source>
</evidence>
<keyword evidence="3" id="KW-1185">Reference proteome</keyword>
<reference evidence="3" key="2">
    <citation type="submission" date="2014-05" db="EMBL/GenBank/DDBJ databases">
        <title>The genome and life-stage specific transcriptomes of Globodera pallida elucidate key aspects of plant parasitism by a cyst nematode.</title>
        <authorList>
            <person name="Cotton J.A."/>
            <person name="Lilley C.J."/>
            <person name="Jones L.M."/>
            <person name="Kikuchi T."/>
            <person name="Reid A.J."/>
            <person name="Thorpe P."/>
            <person name="Tsai I.J."/>
            <person name="Beasley H."/>
            <person name="Blok V."/>
            <person name="Cock P.J.A."/>
            <person name="Van den Akker S.E."/>
            <person name="Holroyd N."/>
            <person name="Hunt M."/>
            <person name="Mantelin S."/>
            <person name="Naghra H."/>
            <person name="Pain A."/>
            <person name="Palomares-Rius J.E."/>
            <person name="Zarowiecki M."/>
            <person name="Berriman M."/>
            <person name="Jones J.T."/>
            <person name="Urwin P.E."/>
        </authorList>
    </citation>
    <scope>NUCLEOTIDE SEQUENCE [LARGE SCALE GENOMIC DNA]</scope>
    <source>
        <strain evidence="3">Lindley</strain>
    </source>
</reference>
<dbReference type="Proteomes" id="UP000050741">
    <property type="component" value="Unassembled WGS sequence"/>
</dbReference>
<evidence type="ECO:0000256" key="2">
    <source>
        <dbReference type="SAM" id="SignalP"/>
    </source>
</evidence>
<organism evidence="3 4">
    <name type="scientific">Globodera pallida</name>
    <name type="common">Potato cyst nematode worm</name>
    <name type="synonym">Heterodera pallida</name>
    <dbReference type="NCBI Taxonomy" id="36090"/>
    <lineage>
        <taxon>Eukaryota</taxon>
        <taxon>Metazoa</taxon>
        <taxon>Ecdysozoa</taxon>
        <taxon>Nematoda</taxon>
        <taxon>Chromadorea</taxon>
        <taxon>Rhabditida</taxon>
        <taxon>Tylenchina</taxon>
        <taxon>Tylenchomorpha</taxon>
        <taxon>Tylenchoidea</taxon>
        <taxon>Heteroderidae</taxon>
        <taxon>Heteroderinae</taxon>
        <taxon>Globodera</taxon>
    </lineage>
</organism>
<reference evidence="4" key="3">
    <citation type="submission" date="2016-06" db="UniProtKB">
        <authorList>
            <consortium name="WormBaseParasite"/>
        </authorList>
    </citation>
    <scope>IDENTIFICATION</scope>
</reference>
<evidence type="ECO:0000313" key="3">
    <source>
        <dbReference type="Proteomes" id="UP000050741"/>
    </source>
</evidence>
<name>A0A183BMW0_GLOPA</name>
<keyword evidence="2" id="KW-0732">Signal</keyword>
<reference evidence="3" key="1">
    <citation type="submission" date="2013-12" db="EMBL/GenBank/DDBJ databases">
        <authorList>
            <person name="Aslett M."/>
        </authorList>
    </citation>
    <scope>NUCLEOTIDE SEQUENCE [LARGE SCALE GENOMIC DNA]</scope>
    <source>
        <strain evidence="3">Lindley</strain>
    </source>
</reference>
<sequence length="264" mass="28603">MEAIARSIVLIALFVAPDYSYGLICKIGGAHQLSGENATIGTCEGGDVGQSCVDIVCMKANAPETAMIIWKCSDEIDKKACTNGSYADKYNELLHTTNASCKCNFGEEGKDQTNVEAKLPEIPPKPTFSPEAASVCKPGFKCKSGVFNENGFGKTSIVDCKGGEYCFAMSCKIGNSTYTYWGFADEENCYKLNDFFAFGFPCHCKFGAKGVQKSNINFMLPEYMAPSPLVSANRGTRANFFVWLMSSAFSLRAFFLAASASLLK</sequence>
<keyword evidence="1" id="KW-0472">Membrane</keyword>
<dbReference type="WBParaSite" id="GPLIN_000194500">
    <property type="protein sequence ID" value="GPLIN_000194500"/>
    <property type="gene ID" value="GPLIN_000194500"/>
</dbReference>
<accession>A0A183BMW0</accession>
<feature type="chain" id="PRO_5008146359" evidence="2">
    <location>
        <begin position="23"/>
        <end position="264"/>
    </location>
</feature>